<evidence type="ECO:0000313" key="1">
    <source>
        <dbReference type="EMBL" id="OGH92058.1"/>
    </source>
</evidence>
<name>A0A1F6P7H0_9BACT</name>
<evidence type="ECO:0000313" key="2">
    <source>
        <dbReference type="Proteomes" id="UP000176634"/>
    </source>
</evidence>
<proteinExistence type="predicted"/>
<dbReference type="AlphaFoldDB" id="A0A1F6P7H0"/>
<dbReference type="EMBL" id="MFRA01000008">
    <property type="protein sequence ID" value="OGH92058.1"/>
    <property type="molecule type" value="Genomic_DNA"/>
</dbReference>
<dbReference type="Proteomes" id="UP000176634">
    <property type="component" value="Unassembled WGS sequence"/>
</dbReference>
<protein>
    <submittedName>
        <fullName evidence="1">Uncharacterized protein</fullName>
    </submittedName>
</protein>
<comment type="caution">
    <text evidence="1">The sequence shown here is derived from an EMBL/GenBank/DDBJ whole genome shotgun (WGS) entry which is preliminary data.</text>
</comment>
<reference evidence="1 2" key="1">
    <citation type="journal article" date="2016" name="Nat. Commun.">
        <title>Thousands of microbial genomes shed light on interconnected biogeochemical processes in an aquifer system.</title>
        <authorList>
            <person name="Anantharaman K."/>
            <person name="Brown C.T."/>
            <person name="Hug L.A."/>
            <person name="Sharon I."/>
            <person name="Castelle C.J."/>
            <person name="Probst A.J."/>
            <person name="Thomas B.C."/>
            <person name="Singh A."/>
            <person name="Wilkins M.J."/>
            <person name="Karaoz U."/>
            <person name="Brodie E.L."/>
            <person name="Williams K.H."/>
            <person name="Hubbard S.S."/>
            <person name="Banfield J.F."/>
        </authorList>
    </citation>
    <scope>NUCLEOTIDE SEQUENCE [LARGE SCALE GENOMIC DNA]</scope>
</reference>
<sequence>MEAGMKRTHATLKRKIKGWVKEAQNKMLLHTWTLEVRFNLTSQNSGDGEGGPTTMMNFSGLPEYMNGTICVNIEAISKCPEEEIRLFCYHEVAHAFTLEFATLAGARYLSEQQLAAAQEKFVQTLAKILAS</sequence>
<organism evidence="1 2">
    <name type="scientific">Candidatus Magasanikbacteria bacterium RIFOXYD1_FULL_40_23</name>
    <dbReference type="NCBI Taxonomy" id="1798705"/>
    <lineage>
        <taxon>Bacteria</taxon>
        <taxon>Candidatus Magasanikiibacteriota</taxon>
    </lineage>
</organism>
<gene>
    <name evidence="1" type="ORF">A2563_00500</name>
</gene>
<accession>A0A1F6P7H0</accession>
<dbReference type="STRING" id="1798705.A2563_00500"/>